<gene>
    <name evidence="3" type="ordered locus">ACIS_00946</name>
</gene>
<dbReference type="KEGG" id="acn:ACIS_00946"/>
<accession>D1ASJ6</accession>
<feature type="compositionally biased region" description="Polar residues" evidence="1">
    <location>
        <begin position="866"/>
        <end position="875"/>
    </location>
</feature>
<feature type="compositionally biased region" description="Basic and acidic residues" evidence="1">
    <location>
        <begin position="622"/>
        <end position="645"/>
    </location>
</feature>
<feature type="region of interest" description="Disordered" evidence="1">
    <location>
        <begin position="1"/>
        <end position="56"/>
    </location>
</feature>
<keyword evidence="2" id="KW-1133">Transmembrane helix</keyword>
<organism evidence="3 4">
    <name type="scientific">Anaplasma centrale (strain Israel)</name>
    <name type="common">Anaplasma marginale subsp. centrale (strain Israel)</name>
    <dbReference type="NCBI Taxonomy" id="574556"/>
    <lineage>
        <taxon>Bacteria</taxon>
        <taxon>Pseudomonadati</taxon>
        <taxon>Pseudomonadota</taxon>
        <taxon>Alphaproteobacteria</taxon>
        <taxon>Rickettsiales</taxon>
        <taxon>Anaplasmataceae</taxon>
        <taxon>Anaplasma</taxon>
    </lineage>
</organism>
<feature type="region of interest" description="Disordered" evidence="1">
    <location>
        <begin position="838"/>
        <end position="927"/>
    </location>
</feature>
<feature type="region of interest" description="Disordered" evidence="1">
    <location>
        <begin position="572"/>
        <end position="645"/>
    </location>
</feature>
<keyword evidence="2" id="KW-0472">Membrane</keyword>
<sequence length="943" mass="103312">MSPHPTTDTTRGGSGASKVRLKGKSANAGDMSKSGQPAPPAQPQASTHSGSGVSKVRLKSALGQAVEAHFLSGAGERLFATRDPTGVEGAASVIEDKNLIIKSAAAPSAPHSRLATAGIGVLTDIILRSAGTTLLKAVPEHVITAWVALYTPPDKRTTLANVLRACIEYPPNPEVCVLKSEIKICAIVPTTAPQHQKNSGGIFGKLFKLSSKKTQNTHAKQTHNPPIGMRCEERITFKVDDVDNKAVVENVIVTMRYDLVAVRNTGGTDDVELRDLSFTATSASKGSTCEWQAGIGCKRVFLFTELKLIEHESRSEAADALDNAVTRSGGEGGFEQTRTYKQRLQAFLDAQDMQRRAQDMHARIAITPISSSRRKQILFKDAEFLKSNEDICKHIFVSPHQDAEEMLGKFVHTVIADGCADTRNTKPEYFQKISFKVPLDVGDEQEERYKVIEHGSVHIPLSEHNIHALLSYTVTKKLIAAGTAQRSEVAISEAKLGVRHVPVGFKLHNCAWVRYRSTDFIIFTIPNVTHTCVASTLPNCWHQAKEYRTLVSPHPKRVDAALLRGKAAQSEYHTRAVMTQPEQSVAQKPWVTKEPGLRSETKEHLEKHGADHAPGEGVSARDTTDSAELVRDKESEHSPQRKEKHLWADKMVAQASAHSINTINTGEHSFESYVTGFVEAHNKQPQATDGRVRRRPEDASGDSGVRQGFFDANVISREPEKLQSDSESGQSAKEKIARHKSGRPQTKKPLPHPKEKPRSPLLRVLLAVWESILLILKFLIVTPLVCLYKLFDRYATQSVTTEVDAPKEVGGSPAKEPATAKQQKERSALFSKFPQLVKGPFTTNKSDTAVPEQEKQKRSNKGPDGSATSNAPSKVSNEERVQPHSTEHASAQRDTQTNDAMRAGTTKGDADTPSDHEAKVSSVLQEPKIENAFFELHSALYPA</sequence>
<feature type="compositionally biased region" description="Basic residues" evidence="1">
    <location>
        <begin position="736"/>
        <end position="751"/>
    </location>
</feature>
<dbReference type="EMBL" id="CP001759">
    <property type="protein sequence ID" value="ACZ49449.1"/>
    <property type="molecule type" value="Genomic_DNA"/>
</dbReference>
<evidence type="ECO:0000313" key="3">
    <source>
        <dbReference type="EMBL" id="ACZ49449.1"/>
    </source>
</evidence>
<reference evidence="3 4" key="1">
    <citation type="journal article" date="2010" name="J. Bacteriol.">
        <title>Complete genome sequence of Anaplasma marginale subsp. centrale.</title>
        <authorList>
            <person name="Herndon D.R."/>
            <person name="Palmer G.H."/>
            <person name="Shkap V."/>
            <person name="Knowles D.P. Jr."/>
            <person name="Brayton K.A."/>
        </authorList>
    </citation>
    <scope>NUCLEOTIDE SEQUENCE [LARGE SCALE GENOMIC DNA]</scope>
    <source>
        <strain evidence="3 4">Israel</strain>
    </source>
</reference>
<feature type="compositionally biased region" description="Polar residues" evidence="1">
    <location>
        <begin position="1"/>
        <end position="11"/>
    </location>
</feature>
<feature type="compositionally biased region" description="Basic and acidic residues" evidence="1">
    <location>
        <begin position="908"/>
        <end position="919"/>
    </location>
</feature>
<evidence type="ECO:0000313" key="4">
    <source>
        <dbReference type="Proteomes" id="UP000000630"/>
    </source>
</evidence>
<proteinExistence type="predicted"/>
<keyword evidence="4" id="KW-1185">Reference proteome</keyword>
<feature type="region of interest" description="Disordered" evidence="1">
    <location>
        <begin position="682"/>
        <end position="757"/>
    </location>
</feature>
<feature type="compositionally biased region" description="Basic and acidic residues" evidence="1">
    <location>
        <begin position="595"/>
        <end position="614"/>
    </location>
</feature>
<feature type="compositionally biased region" description="Basic and acidic residues" evidence="1">
    <location>
        <begin position="876"/>
        <end position="891"/>
    </location>
</feature>
<dbReference type="AlphaFoldDB" id="D1ASJ6"/>
<protein>
    <submittedName>
        <fullName evidence="3">Uncharacterized protein</fullName>
    </submittedName>
</protein>
<dbReference type="Proteomes" id="UP000000630">
    <property type="component" value="Chromosome"/>
</dbReference>
<feature type="region of interest" description="Disordered" evidence="1">
    <location>
        <begin position="804"/>
        <end position="826"/>
    </location>
</feature>
<dbReference type="HOGENOM" id="CLU_322028_0_0_5"/>
<name>D1ASJ6_ANACI</name>
<evidence type="ECO:0000256" key="1">
    <source>
        <dbReference type="SAM" id="MobiDB-lite"/>
    </source>
</evidence>
<keyword evidence="2" id="KW-0812">Transmembrane</keyword>
<evidence type="ECO:0000256" key="2">
    <source>
        <dbReference type="SAM" id="Phobius"/>
    </source>
</evidence>
<feature type="transmembrane region" description="Helical" evidence="2">
    <location>
        <begin position="764"/>
        <end position="788"/>
    </location>
</feature>